<feature type="transmembrane region" description="Helical" evidence="6">
    <location>
        <begin position="172"/>
        <end position="190"/>
    </location>
</feature>
<accession>A0A0F9BQ27</accession>
<dbReference type="Gene3D" id="1.20.1250.20">
    <property type="entry name" value="MFS general substrate transporter like domains"/>
    <property type="match status" value="1"/>
</dbReference>
<feature type="transmembrane region" description="Helical" evidence="6">
    <location>
        <begin position="146"/>
        <end position="166"/>
    </location>
</feature>
<proteinExistence type="predicted"/>
<organism evidence="7">
    <name type="scientific">marine sediment metagenome</name>
    <dbReference type="NCBI Taxonomy" id="412755"/>
    <lineage>
        <taxon>unclassified sequences</taxon>
        <taxon>metagenomes</taxon>
        <taxon>ecological metagenomes</taxon>
    </lineage>
</organism>
<evidence type="ECO:0000256" key="2">
    <source>
        <dbReference type="ARBA" id="ARBA00022475"/>
    </source>
</evidence>
<evidence type="ECO:0000256" key="4">
    <source>
        <dbReference type="ARBA" id="ARBA00022989"/>
    </source>
</evidence>
<dbReference type="PANTHER" id="PTHR23513:SF6">
    <property type="entry name" value="MAJOR FACILITATOR SUPERFAMILY ASSOCIATED DOMAIN-CONTAINING PROTEIN"/>
    <property type="match status" value="1"/>
</dbReference>
<protein>
    <recommendedName>
        <fullName evidence="8">Major facilitator superfamily (MFS) profile domain-containing protein</fullName>
    </recommendedName>
</protein>
<evidence type="ECO:0000313" key="7">
    <source>
        <dbReference type="EMBL" id="KKL15932.1"/>
    </source>
</evidence>
<name>A0A0F9BQ27_9ZZZZ</name>
<reference evidence="7" key="1">
    <citation type="journal article" date="2015" name="Nature">
        <title>Complex archaea that bridge the gap between prokaryotes and eukaryotes.</title>
        <authorList>
            <person name="Spang A."/>
            <person name="Saw J.H."/>
            <person name="Jorgensen S.L."/>
            <person name="Zaremba-Niedzwiedzka K."/>
            <person name="Martijn J."/>
            <person name="Lind A.E."/>
            <person name="van Eijk R."/>
            <person name="Schleper C."/>
            <person name="Guy L."/>
            <person name="Ettema T.J."/>
        </authorList>
    </citation>
    <scope>NUCLEOTIDE SEQUENCE</scope>
</reference>
<dbReference type="EMBL" id="LAZR01039867">
    <property type="protein sequence ID" value="KKL15932.1"/>
    <property type="molecule type" value="Genomic_DNA"/>
</dbReference>
<evidence type="ECO:0000256" key="6">
    <source>
        <dbReference type="SAM" id="Phobius"/>
    </source>
</evidence>
<dbReference type="CDD" id="cd06173">
    <property type="entry name" value="MFS_MefA_like"/>
    <property type="match status" value="1"/>
</dbReference>
<evidence type="ECO:0000256" key="1">
    <source>
        <dbReference type="ARBA" id="ARBA00004651"/>
    </source>
</evidence>
<dbReference type="GO" id="GO:0005886">
    <property type="term" value="C:plasma membrane"/>
    <property type="evidence" value="ECO:0007669"/>
    <property type="project" value="UniProtKB-SubCell"/>
</dbReference>
<sequence>MEEVANKESFKSYLFFFTGQLFSLLGSSITQFVIVWWITIKTESAIMLSIASFAYLLPMTLAMPIAGVIVDRYNRKNIIVIVDSLQAFTTISIIILFNIGIVEPFVIIILNGLLGLFQGFHMPTVSAIVPTMVLKDKLSRVNGVSFLFSGFIHTIGPIIAATFLAFLPIKSILWIDPITFIIALIPLILIKIPTVKPEETIIKKESFLTEFKEGVQTLKLIPVVSMMLLVSMFINFLLKPFQTLMPYFIKFINSGNPSDLALISAFISGGILTGAIITSIKKKWKHKIFIYFCGETAIFLPTVVFIFCQKDLFY</sequence>
<feature type="transmembrane region" description="Helical" evidence="6">
    <location>
        <begin position="45"/>
        <end position="66"/>
    </location>
</feature>
<feature type="transmembrane region" description="Helical" evidence="6">
    <location>
        <begin position="12"/>
        <end position="39"/>
    </location>
</feature>
<keyword evidence="5 6" id="KW-0472">Membrane</keyword>
<feature type="transmembrane region" description="Helical" evidence="6">
    <location>
        <begin position="220"/>
        <end position="238"/>
    </location>
</feature>
<dbReference type="PANTHER" id="PTHR23513">
    <property type="entry name" value="INTEGRAL MEMBRANE EFFLUX PROTEIN-RELATED"/>
    <property type="match status" value="1"/>
</dbReference>
<gene>
    <name evidence="7" type="ORF">LCGC14_2500640</name>
</gene>
<evidence type="ECO:0000256" key="3">
    <source>
        <dbReference type="ARBA" id="ARBA00022692"/>
    </source>
</evidence>
<feature type="transmembrane region" description="Helical" evidence="6">
    <location>
        <begin position="289"/>
        <end position="307"/>
    </location>
</feature>
<evidence type="ECO:0008006" key="8">
    <source>
        <dbReference type="Google" id="ProtNLM"/>
    </source>
</evidence>
<feature type="transmembrane region" description="Helical" evidence="6">
    <location>
        <begin position="78"/>
        <end position="99"/>
    </location>
</feature>
<evidence type="ECO:0000256" key="5">
    <source>
        <dbReference type="ARBA" id="ARBA00023136"/>
    </source>
</evidence>
<dbReference type="AlphaFoldDB" id="A0A0F9BQ27"/>
<dbReference type="GO" id="GO:0022857">
    <property type="term" value="F:transmembrane transporter activity"/>
    <property type="evidence" value="ECO:0007669"/>
    <property type="project" value="InterPro"/>
</dbReference>
<keyword evidence="2" id="KW-1003">Cell membrane</keyword>
<dbReference type="InterPro" id="IPR036259">
    <property type="entry name" value="MFS_trans_sf"/>
</dbReference>
<feature type="transmembrane region" description="Helical" evidence="6">
    <location>
        <begin position="105"/>
        <end position="134"/>
    </location>
</feature>
<dbReference type="Pfam" id="PF07690">
    <property type="entry name" value="MFS_1"/>
    <property type="match status" value="1"/>
</dbReference>
<feature type="transmembrane region" description="Helical" evidence="6">
    <location>
        <begin position="258"/>
        <end position="277"/>
    </location>
</feature>
<keyword evidence="4 6" id="KW-1133">Transmembrane helix</keyword>
<keyword evidence="3 6" id="KW-0812">Transmembrane</keyword>
<comment type="caution">
    <text evidence="7">The sequence shown here is derived from an EMBL/GenBank/DDBJ whole genome shotgun (WGS) entry which is preliminary data.</text>
</comment>
<comment type="subcellular location">
    <subcellularLocation>
        <location evidence="1">Cell membrane</location>
        <topology evidence="1">Multi-pass membrane protein</topology>
    </subcellularLocation>
</comment>
<dbReference type="InterPro" id="IPR011701">
    <property type="entry name" value="MFS"/>
</dbReference>
<dbReference type="SUPFAM" id="SSF103473">
    <property type="entry name" value="MFS general substrate transporter"/>
    <property type="match status" value="1"/>
</dbReference>